<dbReference type="GO" id="GO:0006631">
    <property type="term" value="P:fatty acid metabolic process"/>
    <property type="evidence" value="ECO:0007669"/>
    <property type="project" value="InterPro"/>
</dbReference>
<dbReference type="Gene3D" id="3.40.50.720">
    <property type="entry name" value="NAD(P)-binding Rossmann-like Domain"/>
    <property type="match status" value="1"/>
</dbReference>
<dbReference type="InterPro" id="IPR006176">
    <property type="entry name" value="3-OHacyl-CoA_DH_NAD-bd"/>
</dbReference>
<feature type="domain" description="3-hydroxyacyl-CoA dehydrogenase C-terminal" evidence="6">
    <location>
        <begin position="200"/>
        <end position="296"/>
    </location>
</feature>
<evidence type="ECO:0000256" key="2">
    <source>
        <dbReference type="ARBA" id="ARBA00009463"/>
    </source>
</evidence>
<evidence type="ECO:0000259" key="6">
    <source>
        <dbReference type="Pfam" id="PF00725"/>
    </source>
</evidence>
<dbReference type="InterPro" id="IPR006180">
    <property type="entry name" value="3-OHacyl-CoA_DH_CS"/>
</dbReference>
<dbReference type="InterPro" id="IPR008927">
    <property type="entry name" value="6-PGluconate_DH-like_C_sf"/>
</dbReference>
<evidence type="ECO:0000313" key="8">
    <source>
        <dbReference type="EMBL" id="BDG62298.1"/>
    </source>
</evidence>
<evidence type="ECO:0000256" key="1">
    <source>
        <dbReference type="ARBA" id="ARBA00005086"/>
    </source>
</evidence>
<feature type="region of interest" description="Disordered" evidence="5">
    <location>
        <begin position="465"/>
        <end position="488"/>
    </location>
</feature>
<dbReference type="KEGG" id="cmic:caldi_33880"/>
<dbReference type="SUPFAM" id="SSF48179">
    <property type="entry name" value="6-phosphogluconate dehydrogenase C-terminal domain-like"/>
    <property type="match status" value="2"/>
</dbReference>
<keyword evidence="3" id="KW-0560">Oxidoreductase</keyword>
<evidence type="ECO:0000259" key="7">
    <source>
        <dbReference type="Pfam" id="PF02737"/>
    </source>
</evidence>
<dbReference type="InterPro" id="IPR013328">
    <property type="entry name" value="6PGD_dom2"/>
</dbReference>
<dbReference type="Pfam" id="PF00725">
    <property type="entry name" value="3HCDH"/>
    <property type="match status" value="2"/>
</dbReference>
<feature type="domain" description="3-hydroxyacyl-CoA dehydrogenase NAD binding" evidence="7">
    <location>
        <begin position="21"/>
        <end position="197"/>
    </location>
</feature>
<proteinExistence type="inferred from homology"/>
<dbReference type="FunFam" id="3.40.50.720:FF:000009">
    <property type="entry name" value="Fatty oxidation complex, alpha subunit"/>
    <property type="match status" value="1"/>
</dbReference>
<dbReference type="GO" id="GO:0016616">
    <property type="term" value="F:oxidoreductase activity, acting on the CH-OH group of donors, NAD or NADP as acceptor"/>
    <property type="evidence" value="ECO:0007669"/>
    <property type="project" value="InterPro"/>
</dbReference>
<dbReference type="InterPro" id="IPR036291">
    <property type="entry name" value="NAD(P)-bd_dom_sf"/>
</dbReference>
<dbReference type="PANTHER" id="PTHR48075:SF5">
    <property type="entry name" value="3-HYDROXYBUTYRYL-COA DEHYDROGENASE"/>
    <property type="match status" value="1"/>
</dbReference>
<dbReference type="AlphaFoldDB" id="A0AA35GAA2"/>
<dbReference type="EMBL" id="AP025628">
    <property type="protein sequence ID" value="BDG62298.1"/>
    <property type="molecule type" value="Genomic_DNA"/>
</dbReference>
<evidence type="ECO:0000313" key="9">
    <source>
        <dbReference type="Proteomes" id="UP001163687"/>
    </source>
</evidence>
<feature type="domain" description="3-hydroxyacyl-CoA dehydrogenase C-terminal" evidence="6">
    <location>
        <begin position="519"/>
        <end position="600"/>
    </location>
</feature>
<gene>
    <name evidence="8" type="ORF">caldi_33880</name>
</gene>
<sequence length="616" mass="62852">MSRSGSPGSVVRSDARPAEVLGVAGAGTMGAGIAQVALAAGLQVILHDPAPGALERAAARIADGLRRAAASGLLREEPGAALARLQSARTVGALAAATFVVEAVPEDPDVKERFFRDLSGVLSPDAVVASNTSSLPIARLAAATGRPDRALGLHFFNPVPAMRLVEVIPGPDTSPRTLSRALALARALGKTPVIARDGPGFIVNRLARPFYLEALRLAGEGVAAPADIDRLIRAAGFRMGPFELMDLIGIDVNYAVSRSVHDQLHGEPRLRPHPIQAAMIHAGRLGRKTGAGFYRYEGVRGTPRPDAGAARSAPAAPDPDPARPGPSGPLLVLATDPADAEPLARAAGRAGYALHVEVVAPPGPETPPDLLLSGQAEAVARTAGAAFDLTWLDLRARRALAAALDRLLPPEAPLVAAAATVTATEIAAACRDPGRVAGLGGFPPYGAGDALELILPVQAGTWPPPGEPAGLPWAADAPPGEAGSPAPAPDLPPAALRAAALAERLGYRAVFVADGAAGVTARILACLANEAAFALAEGVASAGAMDLAMRLGANWPEGPLALARRLGPSRVVAVLEHLAADLGPDRYRPAPLLRRWAAAGGMPIVRPTPEGGARDA</sequence>
<organism evidence="8 9">
    <name type="scientific">Caldinitratiruptor microaerophilus</name>
    <dbReference type="NCBI Taxonomy" id="671077"/>
    <lineage>
        <taxon>Bacteria</taxon>
        <taxon>Bacillati</taxon>
        <taxon>Bacillota</taxon>
        <taxon>Clostridia</taxon>
        <taxon>Eubacteriales</taxon>
        <taxon>Symbiobacteriaceae</taxon>
        <taxon>Caldinitratiruptor</taxon>
    </lineage>
</organism>
<evidence type="ECO:0000256" key="4">
    <source>
        <dbReference type="ARBA" id="ARBA00067747"/>
    </source>
</evidence>
<dbReference type="GO" id="GO:0070403">
    <property type="term" value="F:NAD+ binding"/>
    <property type="evidence" value="ECO:0007669"/>
    <property type="project" value="InterPro"/>
</dbReference>
<comment type="pathway">
    <text evidence="1">Lipid metabolism; butanoate metabolism.</text>
</comment>
<evidence type="ECO:0000256" key="5">
    <source>
        <dbReference type="SAM" id="MobiDB-lite"/>
    </source>
</evidence>
<dbReference type="Proteomes" id="UP001163687">
    <property type="component" value="Chromosome"/>
</dbReference>
<dbReference type="Pfam" id="PF02737">
    <property type="entry name" value="3HCDH_N"/>
    <property type="match status" value="1"/>
</dbReference>
<dbReference type="Gene3D" id="1.10.1040.50">
    <property type="match status" value="1"/>
</dbReference>
<dbReference type="InterPro" id="IPR006108">
    <property type="entry name" value="3HC_DH_C"/>
</dbReference>
<dbReference type="PROSITE" id="PS00067">
    <property type="entry name" value="3HCDH"/>
    <property type="match status" value="1"/>
</dbReference>
<dbReference type="Gene3D" id="1.10.1040.10">
    <property type="entry name" value="N-(1-d-carboxylethyl)-l-norvaline Dehydrogenase, domain 2"/>
    <property type="match status" value="1"/>
</dbReference>
<feature type="compositionally biased region" description="Low complexity" evidence="5">
    <location>
        <begin position="474"/>
        <end position="485"/>
    </location>
</feature>
<dbReference type="PANTHER" id="PTHR48075">
    <property type="entry name" value="3-HYDROXYACYL-COA DEHYDROGENASE FAMILY PROTEIN"/>
    <property type="match status" value="1"/>
</dbReference>
<protein>
    <recommendedName>
        <fullName evidence="4">3-hydroxybutyryl-CoA dehydrogenase</fullName>
    </recommendedName>
</protein>
<accession>A0AA35GAA2</accession>
<feature type="compositionally biased region" description="Low complexity" evidence="5">
    <location>
        <begin position="304"/>
        <end position="315"/>
    </location>
</feature>
<name>A0AA35GAA2_9FIRM</name>
<dbReference type="SUPFAM" id="SSF51735">
    <property type="entry name" value="NAD(P)-binding Rossmann-fold domains"/>
    <property type="match status" value="1"/>
</dbReference>
<comment type="similarity">
    <text evidence="2">Belongs to the 3-hydroxyacyl-CoA dehydrogenase family.</text>
</comment>
<evidence type="ECO:0000256" key="3">
    <source>
        <dbReference type="ARBA" id="ARBA00023002"/>
    </source>
</evidence>
<feature type="compositionally biased region" description="Pro residues" evidence="5">
    <location>
        <begin position="316"/>
        <end position="327"/>
    </location>
</feature>
<keyword evidence="9" id="KW-1185">Reference proteome</keyword>
<feature type="region of interest" description="Disordered" evidence="5">
    <location>
        <begin position="302"/>
        <end position="329"/>
    </location>
</feature>
<reference evidence="8" key="1">
    <citation type="submission" date="2022-03" db="EMBL/GenBank/DDBJ databases">
        <title>Complete genome sequence of Caldinitratiruptor microaerophilus.</title>
        <authorList>
            <person name="Mukaiyama R."/>
            <person name="Nishiyama T."/>
            <person name="Ueda K."/>
        </authorList>
    </citation>
    <scope>NUCLEOTIDE SEQUENCE</scope>
    <source>
        <strain evidence="8">JCM 16183</strain>
    </source>
</reference>